<evidence type="ECO:0000313" key="4">
    <source>
        <dbReference type="Proteomes" id="UP000216411"/>
    </source>
</evidence>
<protein>
    <recommendedName>
        <fullName evidence="1">UPF0597 protein CG710_007190</fullName>
    </recommendedName>
</protein>
<evidence type="ECO:0000259" key="2">
    <source>
        <dbReference type="Pfam" id="PF03313"/>
    </source>
</evidence>
<proteinExistence type="inferred from homology"/>
<comment type="caution">
    <text evidence="3">The sequence shown here is derived from an EMBL/GenBank/DDBJ whole genome shotgun (WGS) entry which is preliminary data.</text>
</comment>
<name>A0A371JGQ2_9FIRM</name>
<gene>
    <name evidence="3" type="ORF">CG710_007190</name>
</gene>
<feature type="domain" description="Serine dehydratase-like alpha subunit" evidence="2">
    <location>
        <begin position="144"/>
        <end position="416"/>
    </location>
</feature>
<keyword evidence="4" id="KW-1185">Reference proteome</keyword>
<dbReference type="PANTHER" id="PTHR30501:SF2">
    <property type="entry name" value="UPF0597 PROTEIN YHAM"/>
    <property type="match status" value="1"/>
</dbReference>
<organism evidence="3 4">
    <name type="scientific">Lachnotalea glycerini</name>
    <dbReference type="NCBI Taxonomy" id="1763509"/>
    <lineage>
        <taxon>Bacteria</taxon>
        <taxon>Bacillati</taxon>
        <taxon>Bacillota</taxon>
        <taxon>Clostridia</taxon>
        <taxon>Lachnospirales</taxon>
        <taxon>Lachnospiraceae</taxon>
        <taxon>Lachnotalea</taxon>
    </lineage>
</organism>
<dbReference type="GO" id="GO:0080146">
    <property type="term" value="F:L-cysteine desulfhydrase activity"/>
    <property type="evidence" value="ECO:0007669"/>
    <property type="project" value="TreeGrafter"/>
</dbReference>
<dbReference type="HAMAP" id="MF_01845">
    <property type="entry name" value="UPF0597"/>
    <property type="match status" value="1"/>
</dbReference>
<dbReference type="PANTHER" id="PTHR30501">
    <property type="entry name" value="UPF0597 PROTEIN YHAM"/>
    <property type="match status" value="1"/>
</dbReference>
<dbReference type="GO" id="GO:0019450">
    <property type="term" value="P:L-cysteine catabolic process to pyruvate"/>
    <property type="evidence" value="ECO:0007669"/>
    <property type="project" value="TreeGrafter"/>
</dbReference>
<dbReference type="AlphaFoldDB" id="A0A371JGQ2"/>
<dbReference type="Pfam" id="PF03313">
    <property type="entry name" value="SDH_alpha"/>
    <property type="match status" value="1"/>
</dbReference>
<reference evidence="3 4" key="1">
    <citation type="journal article" date="2017" name="Genome Announc.">
        <title>Draft Genome Sequence of a Sporulating and Motile Strain of Lachnotalea glycerini Isolated from Water in Quebec City, Canada.</title>
        <authorList>
            <person name="Maheux A.F."/>
            <person name="Boudreau D.K."/>
            <person name="Berube E."/>
            <person name="Boissinot M."/>
            <person name="Raymond F."/>
            <person name="Brodeur S."/>
            <person name="Corbeil J."/>
            <person name="Isabel S."/>
            <person name="Omar R.F."/>
            <person name="Bergeron M.G."/>
        </authorList>
    </citation>
    <scope>NUCLEOTIDE SEQUENCE [LARGE SCALE GENOMIC DNA]</scope>
    <source>
        <strain evidence="3 4">CCRI-19302</strain>
    </source>
</reference>
<evidence type="ECO:0000313" key="3">
    <source>
        <dbReference type="EMBL" id="RDY31921.1"/>
    </source>
</evidence>
<accession>A0A371JGQ2</accession>
<dbReference type="PIRSF" id="PIRSF006054">
    <property type="entry name" value="UCP006054"/>
    <property type="match status" value="1"/>
</dbReference>
<comment type="similarity">
    <text evidence="1">Belongs to the UPF0597 family.</text>
</comment>
<dbReference type="EMBL" id="NOKA02000008">
    <property type="protein sequence ID" value="RDY31921.1"/>
    <property type="molecule type" value="Genomic_DNA"/>
</dbReference>
<evidence type="ECO:0000256" key="1">
    <source>
        <dbReference type="HAMAP-Rule" id="MF_01845"/>
    </source>
</evidence>
<dbReference type="OrthoDB" id="41906at2"/>
<sequence>MNQLQYDNYLNILKEELIPAMGCTEPIAIALAAAKARQILGEMPEHIMIRCSGNIIKNVKGVVVPNSGGQKGVEVAAILGAVAGKPDLDLQVISQATDEDIKITRSLYQKGICTCELEKGVENLYIRAFLTAGSKSAAVEIQTKHNHISKIEKNNKLIFQQSNIQTNTSGDKTQLNIRNILDFANEVKIKDIEEIIGRQVEYNSAISEEGLVHNWSSQVGQTLMLLGKNDIRIKARAAAAAGSDARMDGCPLPVIINSGSGNQGITCTMPVVVYAKDLKAGKEILYRALVLTNLLSLHQKRYIGNLSAYCGAVSAGAAAACGIAYLHGADYDIIGKTLINAIGNVGGIVCDGAKASCAAKISSAVDAGILGYEMAVRNLSFPFGEGLVEEDYEQTLKNIGRMGRQGMKSTDIEILNIMIGQ</sequence>
<dbReference type="InterPro" id="IPR005130">
    <property type="entry name" value="Ser_deHydtase-like_asu"/>
</dbReference>
<dbReference type="InterPro" id="IPR021144">
    <property type="entry name" value="UPF0597"/>
</dbReference>
<dbReference type="Proteomes" id="UP000216411">
    <property type="component" value="Unassembled WGS sequence"/>
</dbReference>
<dbReference type="RefSeq" id="WP_094376364.1">
    <property type="nucleotide sequence ID" value="NZ_NOKA02000008.1"/>
</dbReference>